<gene>
    <name evidence="2" type="ORF">I8J30_23180</name>
</gene>
<dbReference type="PANTHER" id="PTHR42912">
    <property type="entry name" value="METHYLTRANSFERASE"/>
    <property type="match status" value="1"/>
</dbReference>
<evidence type="ECO:0000313" key="2">
    <source>
        <dbReference type="EMBL" id="MBP3965623.1"/>
    </source>
</evidence>
<comment type="caution">
    <text evidence="2">The sequence shown here is derived from an EMBL/GenBank/DDBJ whole genome shotgun (WGS) entry which is preliminary data.</text>
</comment>
<dbReference type="InterPro" id="IPR029063">
    <property type="entry name" value="SAM-dependent_MTases_sf"/>
</dbReference>
<dbReference type="GO" id="GO:0032259">
    <property type="term" value="P:methylation"/>
    <property type="evidence" value="ECO:0007669"/>
    <property type="project" value="UniProtKB-KW"/>
</dbReference>
<dbReference type="Pfam" id="PF08241">
    <property type="entry name" value="Methyltransf_11"/>
    <property type="match status" value="1"/>
</dbReference>
<dbReference type="InterPro" id="IPR013216">
    <property type="entry name" value="Methyltransf_11"/>
</dbReference>
<keyword evidence="2" id="KW-0808">Transferase</keyword>
<evidence type="ECO:0000259" key="1">
    <source>
        <dbReference type="Pfam" id="PF08241"/>
    </source>
</evidence>
<accession>A0ABS5CIC2</accession>
<keyword evidence="2" id="KW-0489">Methyltransferase</keyword>
<proteinExistence type="predicted"/>
<protein>
    <submittedName>
        <fullName evidence="2">Class I SAM-dependent methyltransferase</fullName>
    </submittedName>
</protein>
<dbReference type="Proteomes" id="UP000673394">
    <property type="component" value="Unassembled WGS sequence"/>
</dbReference>
<evidence type="ECO:0000313" key="3">
    <source>
        <dbReference type="Proteomes" id="UP000673394"/>
    </source>
</evidence>
<dbReference type="Gene3D" id="3.40.50.150">
    <property type="entry name" value="Vaccinia Virus protein VP39"/>
    <property type="match status" value="1"/>
</dbReference>
<dbReference type="RefSeq" id="WP_210662171.1">
    <property type="nucleotide sequence ID" value="NZ_JAGKSP010000011.1"/>
</dbReference>
<reference evidence="2 3" key="1">
    <citation type="submission" date="2021-04" db="EMBL/GenBank/DDBJ databases">
        <title>Paenibacillus sp. DLE-14 whole genome sequence.</title>
        <authorList>
            <person name="Ham Y.J."/>
        </authorList>
    </citation>
    <scope>NUCLEOTIDE SEQUENCE [LARGE SCALE GENOMIC DNA]</scope>
    <source>
        <strain evidence="2 3">DLE-14</strain>
    </source>
</reference>
<feature type="domain" description="Methyltransferase type 11" evidence="1">
    <location>
        <begin position="53"/>
        <end position="156"/>
    </location>
</feature>
<dbReference type="GO" id="GO:0008168">
    <property type="term" value="F:methyltransferase activity"/>
    <property type="evidence" value="ECO:0007669"/>
    <property type="project" value="UniProtKB-KW"/>
</dbReference>
<organism evidence="2 3">
    <name type="scientific">Paenibacillus lignilyticus</name>
    <dbReference type="NCBI Taxonomy" id="1172615"/>
    <lineage>
        <taxon>Bacteria</taxon>
        <taxon>Bacillati</taxon>
        <taxon>Bacillota</taxon>
        <taxon>Bacilli</taxon>
        <taxon>Bacillales</taxon>
        <taxon>Paenibacillaceae</taxon>
        <taxon>Paenibacillus</taxon>
    </lineage>
</organism>
<keyword evidence="3" id="KW-1185">Reference proteome</keyword>
<dbReference type="InterPro" id="IPR050508">
    <property type="entry name" value="Methyltransf_Superfamily"/>
</dbReference>
<dbReference type="PANTHER" id="PTHR42912:SF80">
    <property type="entry name" value="METHYLTRANSFERASE DOMAIN-CONTAINING PROTEIN"/>
    <property type="match status" value="1"/>
</dbReference>
<sequence>MEQPADQGNKERVLAYYTGFGEREWSRLDREPLEFTVNMHYLKQYLPSAGKVLDNGAGPGKYAMALAAEGYELTLTDLTPALVELAEAKAEELKLTERFTGGFHVRDACELAPLADNSYDAALLMGPLYHLQHAEDRAKAIRELHRVVKPGGIVFVAFRSRVNQVMNALLNPEHWKPLHRLDAIEAFAADGIFDHTDEGRYTGAYFYELEAIRPFMEAHGFQTLELIGSTNMGAVLGAEHWRYWSEQGEETYQQLVQLLIRMARESSVLGMSSHLLYIGRRV</sequence>
<dbReference type="SUPFAM" id="SSF53335">
    <property type="entry name" value="S-adenosyl-L-methionine-dependent methyltransferases"/>
    <property type="match status" value="1"/>
</dbReference>
<name>A0ABS5CIC2_9BACL</name>
<dbReference type="EMBL" id="JAGKSP010000011">
    <property type="protein sequence ID" value="MBP3965623.1"/>
    <property type="molecule type" value="Genomic_DNA"/>
</dbReference>
<dbReference type="CDD" id="cd02440">
    <property type="entry name" value="AdoMet_MTases"/>
    <property type="match status" value="1"/>
</dbReference>